<reference evidence="2 3" key="2">
    <citation type="submission" date="2018-11" db="EMBL/GenBank/DDBJ databases">
        <authorList>
            <consortium name="Pathogen Informatics"/>
        </authorList>
    </citation>
    <scope>NUCLEOTIDE SEQUENCE [LARGE SCALE GENOMIC DNA]</scope>
</reference>
<evidence type="ECO:0000313" key="4">
    <source>
        <dbReference type="WBParaSite" id="TTAC_0000956601-mRNA-1"/>
    </source>
</evidence>
<keyword evidence="1" id="KW-0472">Membrane</keyword>
<organism evidence="4">
    <name type="scientific">Hydatigena taeniaeformis</name>
    <name type="common">Feline tapeworm</name>
    <name type="synonym">Taenia taeniaeformis</name>
    <dbReference type="NCBI Taxonomy" id="6205"/>
    <lineage>
        <taxon>Eukaryota</taxon>
        <taxon>Metazoa</taxon>
        <taxon>Spiralia</taxon>
        <taxon>Lophotrochozoa</taxon>
        <taxon>Platyhelminthes</taxon>
        <taxon>Cestoda</taxon>
        <taxon>Eucestoda</taxon>
        <taxon>Cyclophyllidea</taxon>
        <taxon>Taeniidae</taxon>
        <taxon>Hydatigera</taxon>
    </lineage>
</organism>
<name>A0A0R3X7P1_HYDTA</name>
<feature type="transmembrane region" description="Helical" evidence="1">
    <location>
        <begin position="161"/>
        <end position="180"/>
    </location>
</feature>
<evidence type="ECO:0000313" key="2">
    <source>
        <dbReference type="EMBL" id="VDM34398.1"/>
    </source>
</evidence>
<feature type="transmembrane region" description="Helical" evidence="1">
    <location>
        <begin position="131"/>
        <end position="149"/>
    </location>
</feature>
<keyword evidence="1" id="KW-1133">Transmembrane helix</keyword>
<feature type="transmembrane region" description="Helical" evidence="1">
    <location>
        <begin position="267"/>
        <end position="285"/>
    </location>
</feature>
<evidence type="ECO:0000256" key="1">
    <source>
        <dbReference type="SAM" id="Phobius"/>
    </source>
</evidence>
<dbReference type="OrthoDB" id="6223480at2759"/>
<dbReference type="WBParaSite" id="TTAC_0000956601-mRNA-1">
    <property type="protein sequence ID" value="TTAC_0000956601-mRNA-1"/>
    <property type="gene ID" value="TTAC_0000956601"/>
</dbReference>
<feature type="transmembrane region" description="Helical" evidence="1">
    <location>
        <begin position="58"/>
        <end position="77"/>
    </location>
</feature>
<dbReference type="EMBL" id="UYWX01020887">
    <property type="protein sequence ID" value="VDM34398.1"/>
    <property type="molecule type" value="Genomic_DNA"/>
</dbReference>
<gene>
    <name evidence="2" type="ORF">TTAC_LOCUS9551</name>
</gene>
<accession>A0A0R3X7P1</accession>
<proteinExistence type="predicted"/>
<dbReference type="Proteomes" id="UP000274429">
    <property type="component" value="Unassembled WGS sequence"/>
</dbReference>
<keyword evidence="3" id="KW-1185">Reference proteome</keyword>
<sequence length="358" mass="40812">MDSAKFIFANIVVSNLIRQGIYYFVRDDIIDSYESSIKVETHILEPVKPTPPPQPSWFLPYILGLQMSVLYLFVQTLRKHELPSGRIRNILIALIGSDVLFNLMDVLQFALYSNYGVDLVGFLSRRHYGTVSYLMDVLQHLSVGLHLFLCADVSNMTPNALNSASGISLVLSLVANAFLAPTTFEQPCESHQLERFAAYRTRTIDINYAQRLSSLHLLPCIGLTLVFIHQRKQRISQMEAREKLPNEKGDGEACVIDMRNFTLRSMICHYVISIFCCFITFGIKAKHEKLTEIINQFDTPENTLRKFSYLQQATNTVCLLACLKLERHDVDASVVEELESEFQRPPSYPVDGFEDELD</sequence>
<keyword evidence="1" id="KW-0812">Transmembrane</keyword>
<dbReference type="AlphaFoldDB" id="A0A0R3X7P1"/>
<evidence type="ECO:0000313" key="3">
    <source>
        <dbReference type="Proteomes" id="UP000274429"/>
    </source>
</evidence>
<protein>
    <submittedName>
        <fullName evidence="2 4">Uncharacterized protein</fullName>
    </submittedName>
</protein>
<reference evidence="4" key="1">
    <citation type="submission" date="2017-02" db="UniProtKB">
        <authorList>
            <consortium name="WormBaseParasite"/>
        </authorList>
    </citation>
    <scope>IDENTIFICATION</scope>
</reference>
<feature type="transmembrane region" description="Helical" evidence="1">
    <location>
        <begin position="89"/>
        <end position="111"/>
    </location>
</feature>
<feature type="transmembrane region" description="Helical" evidence="1">
    <location>
        <begin position="208"/>
        <end position="228"/>
    </location>
</feature>